<feature type="compositionally biased region" description="Polar residues" evidence="7">
    <location>
        <begin position="389"/>
        <end position="405"/>
    </location>
</feature>
<evidence type="ECO:0000313" key="11">
    <source>
        <dbReference type="Proteomes" id="UP001415857"/>
    </source>
</evidence>
<dbReference type="InterPro" id="IPR008949">
    <property type="entry name" value="Isoprenoid_synthase_dom_sf"/>
</dbReference>
<keyword evidence="11" id="KW-1185">Reference proteome</keyword>
<dbReference type="SUPFAM" id="SSF48576">
    <property type="entry name" value="Terpenoid synthases"/>
    <property type="match status" value="1"/>
</dbReference>
<evidence type="ECO:0000256" key="8">
    <source>
        <dbReference type="SAM" id="Phobius"/>
    </source>
</evidence>
<evidence type="ECO:0000256" key="3">
    <source>
        <dbReference type="ARBA" id="ARBA00022679"/>
    </source>
</evidence>
<dbReference type="Gene3D" id="1.10.600.10">
    <property type="entry name" value="Farnesyl Diphosphate Synthase"/>
    <property type="match status" value="1"/>
</dbReference>
<gene>
    <name evidence="10" type="ORF">L1049_003345</name>
</gene>
<evidence type="ECO:0000256" key="6">
    <source>
        <dbReference type="RuleBase" id="RU004466"/>
    </source>
</evidence>
<dbReference type="AlphaFoldDB" id="A0AAP0NHG3"/>
<dbReference type="GO" id="GO:0004161">
    <property type="term" value="F:dimethylallyltranstransferase activity"/>
    <property type="evidence" value="ECO:0007669"/>
    <property type="project" value="TreeGrafter"/>
</dbReference>
<keyword evidence="4" id="KW-0479">Metal-binding</keyword>
<keyword evidence="5" id="KW-0460">Magnesium</keyword>
<comment type="similarity">
    <text evidence="2 6">Belongs to the FPP/GGPP synthase family.</text>
</comment>
<dbReference type="EMBL" id="JBBPBK010000013">
    <property type="protein sequence ID" value="KAK9272965.1"/>
    <property type="molecule type" value="Genomic_DNA"/>
</dbReference>
<sequence length="476" mass="54550">MRARLDVSFTNYLLRVGNGTEPTVKDDNIRIPDNILLPYENDETSVNTLIDFVFPNICAYDVANNVMINKAILTPKNDFVDELNDILIKKKFSGDQMVYKSRDENIGNDNYMLEEDFFYTLTPNGYPLHELVLKIGSPIILLRNIDPSKGLSNGTRLTCYRFERNVIDAEISTGHHKGKLNRELSVIDNYQILKEGKELTEDEIFLASALGWCIEWVYFLVLDDIMDNSHTRCGQPCWFRLPKVRMIAVNDGVVLRNHIPTILKNQFKVKPYYVDMLDLFNEVVEFEIASGQMIDLITTLEGEKDLSKYSLPLCLILTMHWVDYLLFIFPIFTQVVCALVMLGENLDNHIDLKNILVEMGTYFQVQGIDDYLDCFGEPETIGKPRSHHFTVSTSPPGKRQSSTRPRTLVTRLTSASLTSLGRQTNKSRELDRSEPVFFGMVSSGTMYKSVRFWFPFSSPELLRDGPKIPLSRTVPY</sequence>
<evidence type="ECO:0000256" key="7">
    <source>
        <dbReference type="SAM" id="MobiDB-lite"/>
    </source>
</evidence>
<comment type="caution">
    <text evidence="10">The sequence shown here is derived from an EMBL/GenBank/DDBJ whole genome shotgun (WGS) entry which is preliminary data.</text>
</comment>
<name>A0AAP0NHG3_LIQFO</name>
<feature type="domain" description="DNA helicase Pif1-like 2B" evidence="9">
    <location>
        <begin position="117"/>
        <end position="160"/>
    </location>
</feature>
<dbReference type="PANTHER" id="PTHR11525">
    <property type="entry name" value="FARNESYL-PYROPHOSPHATE SYNTHETASE"/>
    <property type="match status" value="1"/>
</dbReference>
<evidence type="ECO:0000259" key="9">
    <source>
        <dbReference type="Pfam" id="PF21530"/>
    </source>
</evidence>
<dbReference type="GO" id="GO:0004337">
    <property type="term" value="F:(2E,6E)-farnesyl diphosphate synthase activity"/>
    <property type="evidence" value="ECO:0007669"/>
    <property type="project" value="TreeGrafter"/>
</dbReference>
<dbReference type="Pfam" id="PF21530">
    <property type="entry name" value="Pif1_2B_dom"/>
    <property type="match status" value="1"/>
</dbReference>
<organism evidence="10 11">
    <name type="scientific">Liquidambar formosana</name>
    <name type="common">Formosan gum</name>
    <dbReference type="NCBI Taxonomy" id="63359"/>
    <lineage>
        <taxon>Eukaryota</taxon>
        <taxon>Viridiplantae</taxon>
        <taxon>Streptophyta</taxon>
        <taxon>Embryophyta</taxon>
        <taxon>Tracheophyta</taxon>
        <taxon>Spermatophyta</taxon>
        <taxon>Magnoliopsida</taxon>
        <taxon>eudicotyledons</taxon>
        <taxon>Gunneridae</taxon>
        <taxon>Pentapetalae</taxon>
        <taxon>Saxifragales</taxon>
        <taxon>Altingiaceae</taxon>
        <taxon>Liquidambar</taxon>
    </lineage>
</organism>
<evidence type="ECO:0000256" key="2">
    <source>
        <dbReference type="ARBA" id="ARBA00006706"/>
    </source>
</evidence>
<protein>
    <recommendedName>
        <fullName evidence="9">DNA helicase Pif1-like 2B domain-containing protein</fullName>
    </recommendedName>
</protein>
<dbReference type="InterPro" id="IPR000092">
    <property type="entry name" value="Polyprenyl_synt"/>
</dbReference>
<keyword evidence="3 6" id="KW-0808">Transferase</keyword>
<feature type="transmembrane region" description="Helical" evidence="8">
    <location>
        <begin position="321"/>
        <end position="343"/>
    </location>
</feature>
<keyword evidence="8" id="KW-1133">Transmembrane helix</keyword>
<evidence type="ECO:0000256" key="5">
    <source>
        <dbReference type="ARBA" id="ARBA00022842"/>
    </source>
</evidence>
<evidence type="ECO:0000256" key="1">
    <source>
        <dbReference type="ARBA" id="ARBA00001946"/>
    </source>
</evidence>
<comment type="cofactor">
    <cofactor evidence="1">
        <name>Mg(2+)</name>
        <dbReference type="ChEBI" id="CHEBI:18420"/>
    </cofactor>
</comment>
<dbReference type="InterPro" id="IPR049163">
    <property type="entry name" value="Pif1-like_2B_dom"/>
</dbReference>
<dbReference type="SUPFAM" id="SSF52540">
    <property type="entry name" value="P-loop containing nucleoside triphosphate hydrolases"/>
    <property type="match status" value="1"/>
</dbReference>
<keyword evidence="8" id="KW-0812">Transmembrane</keyword>
<evidence type="ECO:0000313" key="10">
    <source>
        <dbReference type="EMBL" id="KAK9272965.1"/>
    </source>
</evidence>
<dbReference type="GO" id="GO:0005737">
    <property type="term" value="C:cytoplasm"/>
    <property type="evidence" value="ECO:0007669"/>
    <property type="project" value="TreeGrafter"/>
</dbReference>
<dbReference type="GO" id="GO:0045337">
    <property type="term" value="P:farnesyl diphosphate biosynthetic process"/>
    <property type="evidence" value="ECO:0007669"/>
    <property type="project" value="TreeGrafter"/>
</dbReference>
<accession>A0AAP0NHG3</accession>
<dbReference type="Proteomes" id="UP001415857">
    <property type="component" value="Unassembled WGS sequence"/>
</dbReference>
<dbReference type="InterPro" id="IPR039702">
    <property type="entry name" value="FPS1-like"/>
</dbReference>
<feature type="region of interest" description="Disordered" evidence="7">
    <location>
        <begin position="385"/>
        <end position="405"/>
    </location>
</feature>
<reference evidence="10 11" key="1">
    <citation type="journal article" date="2024" name="Plant J.">
        <title>Genome sequences and population genomics reveal climatic adaptation and genomic divergence between two closely related sweetgum species.</title>
        <authorList>
            <person name="Xu W.Q."/>
            <person name="Ren C.Q."/>
            <person name="Zhang X.Y."/>
            <person name="Comes H.P."/>
            <person name="Liu X.H."/>
            <person name="Li Y.G."/>
            <person name="Kettle C.J."/>
            <person name="Jalonen R."/>
            <person name="Gaisberger H."/>
            <person name="Ma Y.Z."/>
            <person name="Qiu Y.X."/>
        </authorList>
    </citation>
    <scope>NUCLEOTIDE SEQUENCE [LARGE SCALE GENOMIC DNA]</scope>
    <source>
        <strain evidence="10">Hangzhou</strain>
    </source>
</reference>
<evidence type="ECO:0000256" key="4">
    <source>
        <dbReference type="ARBA" id="ARBA00022723"/>
    </source>
</evidence>
<keyword evidence="8" id="KW-0472">Membrane</keyword>
<proteinExistence type="inferred from homology"/>
<dbReference type="InterPro" id="IPR027417">
    <property type="entry name" value="P-loop_NTPase"/>
</dbReference>
<dbReference type="Pfam" id="PF00348">
    <property type="entry name" value="polyprenyl_synt"/>
    <property type="match status" value="1"/>
</dbReference>
<dbReference type="PANTHER" id="PTHR11525:SF0">
    <property type="entry name" value="FARNESYL PYROPHOSPHATE SYNTHASE"/>
    <property type="match status" value="1"/>
</dbReference>
<dbReference type="GO" id="GO:0046872">
    <property type="term" value="F:metal ion binding"/>
    <property type="evidence" value="ECO:0007669"/>
    <property type="project" value="UniProtKB-KW"/>
</dbReference>